<dbReference type="InterPro" id="IPR010982">
    <property type="entry name" value="Lambda_DNA-bd_dom_sf"/>
</dbReference>
<dbReference type="InterPro" id="IPR001387">
    <property type="entry name" value="Cro/C1-type_HTH"/>
</dbReference>
<organism evidence="2 3">
    <name type="scientific">Candidatus Erysipelatoclostridium merdavium</name>
    <dbReference type="NCBI Taxonomy" id="2838566"/>
    <lineage>
        <taxon>Bacteria</taxon>
        <taxon>Bacillati</taxon>
        <taxon>Bacillota</taxon>
        <taxon>Erysipelotrichia</taxon>
        <taxon>Erysipelotrichales</taxon>
        <taxon>Erysipelotrichales incertae sedis</taxon>
    </lineage>
</organism>
<dbReference type="EMBL" id="DXET01000222">
    <property type="protein sequence ID" value="HIX82251.1"/>
    <property type="molecule type" value="Genomic_DNA"/>
</dbReference>
<comment type="caution">
    <text evidence="2">The sequence shown here is derived from an EMBL/GenBank/DDBJ whole genome shotgun (WGS) entry which is preliminary data.</text>
</comment>
<evidence type="ECO:0000313" key="2">
    <source>
        <dbReference type="EMBL" id="HIX82251.1"/>
    </source>
</evidence>
<evidence type="ECO:0000313" key="3">
    <source>
        <dbReference type="Proteomes" id="UP000886724"/>
    </source>
</evidence>
<evidence type="ECO:0000259" key="1">
    <source>
        <dbReference type="PROSITE" id="PS50943"/>
    </source>
</evidence>
<reference evidence="2" key="1">
    <citation type="journal article" date="2021" name="PeerJ">
        <title>Extensive microbial diversity within the chicken gut microbiome revealed by metagenomics and culture.</title>
        <authorList>
            <person name="Gilroy R."/>
            <person name="Ravi A."/>
            <person name="Getino M."/>
            <person name="Pursley I."/>
            <person name="Horton D.L."/>
            <person name="Alikhan N.F."/>
            <person name="Baker D."/>
            <person name="Gharbi K."/>
            <person name="Hall N."/>
            <person name="Watson M."/>
            <person name="Adriaenssens E.M."/>
            <person name="Foster-Nyarko E."/>
            <person name="Jarju S."/>
            <person name="Secka A."/>
            <person name="Antonio M."/>
            <person name="Oren A."/>
            <person name="Chaudhuri R.R."/>
            <person name="La Ragione R."/>
            <person name="Hildebrand F."/>
            <person name="Pallen M.J."/>
        </authorList>
    </citation>
    <scope>NUCLEOTIDE SEQUENCE</scope>
    <source>
        <strain evidence="2">ChiGjej1B1-14440</strain>
    </source>
</reference>
<reference evidence="2" key="2">
    <citation type="submission" date="2021-04" db="EMBL/GenBank/DDBJ databases">
        <authorList>
            <person name="Gilroy R."/>
        </authorList>
    </citation>
    <scope>NUCLEOTIDE SEQUENCE</scope>
    <source>
        <strain evidence="2">ChiGjej1B1-14440</strain>
    </source>
</reference>
<accession>A0A9D1XNE1</accession>
<dbReference type="AlphaFoldDB" id="A0A9D1XNE1"/>
<dbReference type="Gene3D" id="1.10.260.40">
    <property type="entry name" value="lambda repressor-like DNA-binding domains"/>
    <property type="match status" value="1"/>
</dbReference>
<dbReference type="SMART" id="SM00530">
    <property type="entry name" value="HTH_XRE"/>
    <property type="match status" value="1"/>
</dbReference>
<proteinExistence type="predicted"/>
<dbReference type="Pfam" id="PF01381">
    <property type="entry name" value="HTH_3"/>
    <property type="match status" value="1"/>
</dbReference>
<gene>
    <name evidence="2" type="ORF">H9980_09835</name>
</gene>
<feature type="domain" description="HTH cro/C1-type" evidence="1">
    <location>
        <begin position="14"/>
        <end position="68"/>
    </location>
</feature>
<dbReference type="Proteomes" id="UP000886724">
    <property type="component" value="Unassembled WGS sequence"/>
</dbReference>
<dbReference type="GO" id="GO:0003677">
    <property type="term" value="F:DNA binding"/>
    <property type="evidence" value="ECO:0007669"/>
    <property type="project" value="InterPro"/>
</dbReference>
<dbReference type="PROSITE" id="PS50943">
    <property type="entry name" value="HTH_CROC1"/>
    <property type="match status" value="1"/>
</dbReference>
<sequence>MSYEYQDKSLPNRFKQCRIEANIDIKTMSDLLGVQRRSIRKYESSQTIPSAPNLVKMHQAYNVSLDFLMHIDDYRNHIEYINKALGIDDELLKLISSVNNLNHIKRINNFIKIHYKEYKL</sequence>
<protein>
    <submittedName>
        <fullName evidence="2">Helix-turn-helix transcriptional regulator</fullName>
    </submittedName>
</protein>
<name>A0A9D1XNE1_9FIRM</name>
<dbReference type="SUPFAM" id="SSF47413">
    <property type="entry name" value="lambda repressor-like DNA-binding domains"/>
    <property type="match status" value="1"/>
</dbReference>
<dbReference type="CDD" id="cd00093">
    <property type="entry name" value="HTH_XRE"/>
    <property type="match status" value="1"/>
</dbReference>